<dbReference type="STRING" id="1921010.MMIC_P0472"/>
<evidence type="ECO:0000256" key="7">
    <source>
        <dbReference type="ARBA" id="ARBA00022984"/>
    </source>
</evidence>
<evidence type="ECO:0000259" key="11">
    <source>
        <dbReference type="Pfam" id="PF02875"/>
    </source>
</evidence>
<feature type="domain" description="Mur ligase central" evidence="12">
    <location>
        <begin position="110"/>
        <end position="290"/>
    </location>
</feature>
<evidence type="ECO:0000259" key="12">
    <source>
        <dbReference type="Pfam" id="PF08245"/>
    </source>
</evidence>
<dbReference type="InterPro" id="IPR013221">
    <property type="entry name" value="Mur_ligase_cen"/>
</dbReference>
<dbReference type="EC" id="6.3.2.10" evidence="10"/>
<dbReference type="GO" id="GO:0008766">
    <property type="term" value="F:UDP-N-acetylmuramoylalanyl-D-glutamyl-2,6-diaminopimelate-D-alanyl-D-alanine ligase activity"/>
    <property type="evidence" value="ECO:0007669"/>
    <property type="project" value="RHEA"/>
</dbReference>
<dbReference type="SUPFAM" id="SSF53244">
    <property type="entry name" value="MurD-like peptide ligases, peptide-binding domain"/>
    <property type="match status" value="1"/>
</dbReference>
<dbReference type="Pfam" id="PF08245">
    <property type="entry name" value="Mur_ligase_M"/>
    <property type="match status" value="1"/>
</dbReference>
<dbReference type="SUPFAM" id="SSF63418">
    <property type="entry name" value="MurE/MurF N-terminal domain"/>
    <property type="match status" value="1"/>
</dbReference>
<organism evidence="13 14">
    <name type="scientific">Mariprofundus micogutta</name>
    <dbReference type="NCBI Taxonomy" id="1921010"/>
    <lineage>
        <taxon>Bacteria</taxon>
        <taxon>Pseudomonadati</taxon>
        <taxon>Pseudomonadota</taxon>
        <taxon>Candidatius Mariprofundia</taxon>
        <taxon>Mariprofundales</taxon>
        <taxon>Mariprofundaceae</taxon>
        <taxon>Mariprofundus</taxon>
    </lineage>
</organism>
<comment type="catalytic activity">
    <reaction evidence="10">
        <text>D-alanyl-D-alanine + UDP-N-acetyl-alpha-D-muramoyl-L-alanyl-gamma-D-glutamyl-meso-2,6-diaminopimelate + ATP = UDP-N-acetyl-alpha-D-muramoyl-L-alanyl-gamma-D-glutamyl-meso-2,6-diaminopimeloyl-D-alanyl-D-alanine + ADP + phosphate + H(+)</text>
        <dbReference type="Rhea" id="RHEA:28374"/>
        <dbReference type="ChEBI" id="CHEBI:15378"/>
        <dbReference type="ChEBI" id="CHEBI:30616"/>
        <dbReference type="ChEBI" id="CHEBI:43474"/>
        <dbReference type="ChEBI" id="CHEBI:57822"/>
        <dbReference type="ChEBI" id="CHEBI:61386"/>
        <dbReference type="ChEBI" id="CHEBI:83905"/>
        <dbReference type="ChEBI" id="CHEBI:456216"/>
        <dbReference type="EC" id="6.3.2.10"/>
    </reaction>
</comment>
<dbReference type="OrthoDB" id="5288039at2"/>
<dbReference type="Proteomes" id="UP000231632">
    <property type="component" value="Unassembled WGS sequence"/>
</dbReference>
<comment type="pathway">
    <text evidence="10">Cell wall biogenesis; peptidoglycan biosynthesis.</text>
</comment>
<keyword evidence="8 10" id="KW-0131">Cell cycle</keyword>
<dbReference type="GO" id="GO:0005524">
    <property type="term" value="F:ATP binding"/>
    <property type="evidence" value="ECO:0007669"/>
    <property type="project" value="UniProtKB-KW"/>
</dbReference>
<dbReference type="AlphaFoldDB" id="A0A1L8CKV3"/>
<dbReference type="UniPathway" id="UPA00219"/>
<evidence type="ECO:0000256" key="5">
    <source>
        <dbReference type="ARBA" id="ARBA00022840"/>
    </source>
</evidence>
<dbReference type="PANTHER" id="PTHR43024:SF1">
    <property type="entry name" value="UDP-N-ACETYLMURAMOYL-TRIPEPTIDE--D-ALANYL-D-ALANINE LIGASE"/>
    <property type="match status" value="1"/>
</dbReference>
<dbReference type="InterPro" id="IPR036565">
    <property type="entry name" value="Mur-like_cat_sf"/>
</dbReference>
<evidence type="ECO:0000256" key="1">
    <source>
        <dbReference type="ARBA" id="ARBA00022490"/>
    </source>
</evidence>
<keyword evidence="9 10" id="KW-0961">Cell wall biogenesis/degradation</keyword>
<evidence type="ECO:0000256" key="3">
    <source>
        <dbReference type="ARBA" id="ARBA00022618"/>
    </source>
</evidence>
<dbReference type="Gene3D" id="3.90.190.20">
    <property type="entry name" value="Mur ligase, C-terminal domain"/>
    <property type="match status" value="1"/>
</dbReference>
<keyword evidence="4" id="KW-0547">Nucleotide-binding</keyword>
<dbReference type="GO" id="GO:0008360">
    <property type="term" value="P:regulation of cell shape"/>
    <property type="evidence" value="ECO:0007669"/>
    <property type="project" value="UniProtKB-KW"/>
</dbReference>
<dbReference type="SUPFAM" id="SSF53623">
    <property type="entry name" value="MurD-like peptide ligases, catalytic domain"/>
    <property type="match status" value="1"/>
</dbReference>
<comment type="function">
    <text evidence="10">Involved in cell wall formation. Catalyzes the final step in the synthesis of UDP-N-acetylmuramoyl-pentapeptide, the precursor of murein.</text>
</comment>
<gene>
    <name evidence="13" type="ORF">MMIC_P0472</name>
</gene>
<dbReference type="EMBL" id="BDFD01000003">
    <property type="protein sequence ID" value="GAV19536.1"/>
    <property type="molecule type" value="Genomic_DNA"/>
</dbReference>
<accession>A0A1L8CKV3</accession>
<keyword evidence="6 10" id="KW-0133">Cell shape</keyword>
<evidence type="ECO:0000256" key="6">
    <source>
        <dbReference type="ARBA" id="ARBA00022960"/>
    </source>
</evidence>
<protein>
    <recommendedName>
        <fullName evidence="10">UDP-N-acetylmuramoyl-tripeptide--D-alanyl-D-alanine ligase</fullName>
        <ecNumber evidence="10">6.3.2.10</ecNumber>
    </recommendedName>
</protein>
<keyword evidence="14" id="KW-1185">Reference proteome</keyword>
<dbReference type="GO" id="GO:0009252">
    <property type="term" value="P:peptidoglycan biosynthetic process"/>
    <property type="evidence" value="ECO:0007669"/>
    <property type="project" value="UniProtKB-UniPathway"/>
</dbReference>
<dbReference type="PANTHER" id="PTHR43024">
    <property type="entry name" value="UDP-N-ACETYLMURAMOYL-TRIPEPTIDE--D-ALANYL-D-ALANINE LIGASE"/>
    <property type="match status" value="1"/>
</dbReference>
<keyword evidence="7 10" id="KW-0573">Peptidoglycan synthesis</keyword>
<dbReference type="GO" id="GO:0071555">
    <property type="term" value="P:cell wall organization"/>
    <property type="evidence" value="ECO:0007669"/>
    <property type="project" value="UniProtKB-KW"/>
</dbReference>
<dbReference type="Gene3D" id="3.40.1390.10">
    <property type="entry name" value="MurE/MurF, N-terminal domain"/>
    <property type="match status" value="1"/>
</dbReference>
<evidence type="ECO:0000256" key="8">
    <source>
        <dbReference type="ARBA" id="ARBA00023306"/>
    </source>
</evidence>
<keyword evidence="3 10" id="KW-0132">Cell division</keyword>
<name>A0A1L8CKV3_9PROT</name>
<dbReference type="InterPro" id="IPR004101">
    <property type="entry name" value="Mur_ligase_C"/>
</dbReference>
<proteinExistence type="predicted"/>
<dbReference type="InterPro" id="IPR051046">
    <property type="entry name" value="MurCDEF_CellWall_CoF430Synth"/>
</dbReference>
<dbReference type="Gene3D" id="3.40.1190.10">
    <property type="entry name" value="Mur-like, catalytic domain"/>
    <property type="match status" value="1"/>
</dbReference>
<dbReference type="InterPro" id="IPR035911">
    <property type="entry name" value="MurE/MurF_N"/>
</dbReference>
<dbReference type="InterPro" id="IPR036615">
    <property type="entry name" value="Mur_ligase_C_dom_sf"/>
</dbReference>
<dbReference type="InterPro" id="IPR005863">
    <property type="entry name" value="UDP-N-AcMur_synth"/>
</dbReference>
<comment type="caution">
    <text evidence="13">The sequence shown here is derived from an EMBL/GenBank/DDBJ whole genome shotgun (WGS) entry which is preliminary data.</text>
</comment>
<dbReference type="GO" id="GO:0005737">
    <property type="term" value="C:cytoplasm"/>
    <property type="evidence" value="ECO:0007669"/>
    <property type="project" value="UniProtKB-SubCell"/>
</dbReference>
<evidence type="ECO:0000256" key="9">
    <source>
        <dbReference type="ARBA" id="ARBA00023316"/>
    </source>
</evidence>
<keyword evidence="2 13" id="KW-0436">Ligase</keyword>
<dbReference type="GO" id="GO:0051301">
    <property type="term" value="P:cell division"/>
    <property type="evidence" value="ECO:0007669"/>
    <property type="project" value="UniProtKB-KW"/>
</dbReference>
<dbReference type="NCBIfam" id="TIGR01143">
    <property type="entry name" value="murF"/>
    <property type="match status" value="1"/>
</dbReference>
<dbReference type="RefSeq" id="WP_072658736.1">
    <property type="nucleotide sequence ID" value="NZ_BDFD01000003.1"/>
</dbReference>
<feature type="domain" description="Mur ligase C-terminal" evidence="11">
    <location>
        <begin position="319"/>
        <end position="434"/>
    </location>
</feature>
<sequence length="454" mass="48164">MRMNGLDIQHATGGQWHGAMPDEVEAIVTDTRDFRSGQTFLALRGPNFDGHRFAASIADKALALIGDAQGVKLWKDLAVKQLEVADTLVALGDIAHAWRMQLQDTTVVAISGSYGKTSLRSILETGFTSLGLKVAATRANLNNLIGVPQTLLAVPADADIAVIECGISEAGEMERLAAIVEPDIAILTGITAAHSEGLGGLAGVVQEKALLLQGASKDGWCALGKGVSELLQENNIQLSASGISVESETAVNWQLNGQELVLSWQGQQTSMQLALPARHWAENIAFAATIMLRYLNDQGEKVTLADVVTSLATWQPPAGRMRQCKGRAGSLVLDDCYNANPVSMQAAIDTLRSIDGSRVAILGDMAELGESSLEAHAGIDITGLDAVYLIGSRMQPLAEKHPDAQWFASTEQAVAELSGKSFDENDTVLVKASRSMALEAVVNILCEEEVADAV</sequence>
<evidence type="ECO:0000256" key="4">
    <source>
        <dbReference type="ARBA" id="ARBA00022741"/>
    </source>
</evidence>
<dbReference type="GO" id="GO:0047480">
    <property type="term" value="F:UDP-N-acetylmuramoyl-tripeptide-D-alanyl-D-alanine ligase activity"/>
    <property type="evidence" value="ECO:0007669"/>
    <property type="project" value="UniProtKB-EC"/>
</dbReference>
<comment type="subcellular location">
    <subcellularLocation>
        <location evidence="10">Cytoplasm</location>
    </subcellularLocation>
</comment>
<keyword evidence="1" id="KW-0963">Cytoplasm</keyword>
<evidence type="ECO:0000313" key="14">
    <source>
        <dbReference type="Proteomes" id="UP000231632"/>
    </source>
</evidence>
<dbReference type="Pfam" id="PF02875">
    <property type="entry name" value="Mur_ligase_C"/>
    <property type="match status" value="1"/>
</dbReference>
<reference evidence="13 14" key="1">
    <citation type="journal article" date="2017" name="Arch. Microbiol.">
        <title>Mariprofundus micogutta sp. nov., a novel iron-oxidizing zetaproteobacterium isolated from a deep-sea hydrothermal field at the Bayonnaise knoll of the Izu-Ogasawara arc, and a description of Mariprofundales ord. nov. and Zetaproteobacteria classis nov.</title>
        <authorList>
            <person name="Makita H."/>
            <person name="Tanaka E."/>
            <person name="Mitsunobu S."/>
            <person name="Miyazaki M."/>
            <person name="Nunoura T."/>
            <person name="Uematsu K."/>
            <person name="Takaki Y."/>
            <person name="Nishi S."/>
            <person name="Shimamura S."/>
            <person name="Takai K."/>
        </authorList>
    </citation>
    <scope>NUCLEOTIDE SEQUENCE [LARGE SCALE GENOMIC DNA]</scope>
    <source>
        <strain evidence="13 14">ET2</strain>
    </source>
</reference>
<evidence type="ECO:0000256" key="10">
    <source>
        <dbReference type="RuleBase" id="RU004136"/>
    </source>
</evidence>
<keyword evidence="5" id="KW-0067">ATP-binding</keyword>
<evidence type="ECO:0000256" key="2">
    <source>
        <dbReference type="ARBA" id="ARBA00022598"/>
    </source>
</evidence>
<evidence type="ECO:0000313" key="13">
    <source>
        <dbReference type="EMBL" id="GAV19536.1"/>
    </source>
</evidence>